<reference evidence="1" key="4">
    <citation type="submission" date="2019-03" db="UniProtKB">
        <authorList>
            <consortium name="EnsemblPlants"/>
        </authorList>
    </citation>
    <scope>IDENTIFICATION</scope>
</reference>
<organism evidence="1 2">
    <name type="scientific">Aegilops tauschii subsp. strangulata</name>
    <name type="common">Goatgrass</name>
    <dbReference type="NCBI Taxonomy" id="200361"/>
    <lineage>
        <taxon>Eukaryota</taxon>
        <taxon>Viridiplantae</taxon>
        <taxon>Streptophyta</taxon>
        <taxon>Embryophyta</taxon>
        <taxon>Tracheophyta</taxon>
        <taxon>Spermatophyta</taxon>
        <taxon>Magnoliopsida</taxon>
        <taxon>Liliopsida</taxon>
        <taxon>Poales</taxon>
        <taxon>Poaceae</taxon>
        <taxon>BOP clade</taxon>
        <taxon>Pooideae</taxon>
        <taxon>Triticodae</taxon>
        <taxon>Triticeae</taxon>
        <taxon>Triticinae</taxon>
        <taxon>Aegilops</taxon>
    </lineage>
</organism>
<name>A0A453PIM7_AEGTS</name>
<dbReference type="Proteomes" id="UP000015105">
    <property type="component" value="Chromosome 6D"/>
</dbReference>
<sequence>MVEVLESENLSCRASLLRFINSVIFLLCQRNRLTGGCSNYSG</sequence>
<evidence type="ECO:0000313" key="2">
    <source>
        <dbReference type="Proteomes" id="UP000015105"/>
    </source>
</evidence>
<protein>
    <submittedName>
        <fullName evidence="1">Uncharacterized protein</fullName>
    </submittedName>
</protein>
<proteinExistence type="predicted"/>
<dbReference type="AlphaFoldDB" id="A0A453PIM7"/>
<evidence type="ECO:0000313" key="1">
    <source>
        <dbReference type="EnsemblPlants" id="AET6Gv20747700.6"/>
    </source>
</evidence>
<reference evidence="1" key="3">
    <citation type="journal article" date="2017" name="Nature">
        <title>Genome sequence of the progenitor of the wheat D genome Aegilops tauschii.</title>
        <authorList>
            <person name="Luo M.C."/>
            <person name="Gu Y.Q."/>
            <person name="Puiu D."/>
            <person name="Wang H."/>
            <person name="Twardziok S.O."/>
            <person name="Deal K.R."/>
            <person name="Huo N."/>
            <person name="Zhu T."/>
            <person name="Wang L."/>
            <person name="Wang Y."/>
            <person name="McGuire P.E."/>
            <person name="Liu S."/>
            <person name="Long H."/>
            <person name="Ramasamy R.K."/>
            <person name="Rodriguez J.C."/>
            <person name="Van S.L."/>
            <person name="Yuan L."/>
            <person name="Wang Z."/>
            <person name="Xia Z."/>
            <person name="Xiao L."/>
            <person name="Anderson O.D."/>
            <person name="Ouyang S."/>
            <person name="Liang Y."/>
            <person name="Zimin A.V."/>
            <person name="Pertea G."/>
            <person name="Qi P."/>
            <person name="Bennetzen J.L."/>
            <person name="Dai X."/>
            <person name="Dawson M.W."/>
            <person name="Muller H.G."/>
            <person name="Kugler K."/>
            <person name="Rivarola-Duarte L."/>
            <person name="Spannagl M."/>
            <person name="Mayer K.F.X."/>
            <person name="Lu F.H."/>
            <person name="Bevan M.W."/>
            <person name="Leroy P."/>
            <person name="Li P."/>
            <person name="You F.M."/>
            <person name="Sun Q."/>
            <person name="Liu Z."/>
            <person name="Lyons E."/>
            <person name="Wicker T."/>
            <person name="Salzberg S.L."/>
            <person name="Devos K.M."/>
            <person name="Dvorak J."/>
        </authorList>
    </citation>
    <scope>NUCLEOTIDE SEQUENCE [LARGE SCALE GENOMIC DNA]</scope>
    <source>
        <strain evidence="1">cv. AL8/78</strain>
    </source>
</reference>
<reference evidence="1" key="5">
    <citation type="journal article" date="2021" name="G3 (Bethesda)">
        <title>Aegilops tauschii genome assembly Aet v5.0 features greater sequence contiguity and improved annotation.</title>
        <authorList>
            <person name="Wang L."/>
            <person name="Zhu T."/>
            <person name="Rodriguez J.C."/>
            <person name="Deal K.R."/>
            <person name="Dubcovsky J."/>
            <person name="McGuire P.E."/>
            <person name="Lux T."/>
            <person name="Spannagl M."/>
            <person name="Mayer K.F.X."/>
            <person name="Baldrich P."/>
            <person name="Meyers B.C."/>
            <person name="Huo N."/>
            <person name="Gu Y.Q."/>
            <person name="Zhou H."/>
            <person name="Devos K.M."/>
            <person name="Bennetzen J.L."/>
            <person name="Unver T."/>
            <person name="Budak H."/>
            <person name="Gulick P.J."/>
            <person name="Galiba G."/>
            <person name="Kalapos B."/>
            <person name="Nelson D.R."/>
            <person name="Li P."/>
            <person name="You F.M."/>
            <person name="Luo M.C."/>
            <person name="Dvorak J."/>
        </authorList>
    </citation>
    <scope>NUCLEOTIDE SEQUENCE [LARGE SCALE GENOMIC DNA]</scope>
    <source>
        <strain evidence="1">cv. AL8/78</strain>
    </source>
</reference>
<dbReference type="Gramene" id="AET6Gv20747700.6">
    <property type="protein sequence ID" value="AET6Gv20747700.6"/>
    <property type="gene ID" value="AET6Gv20747700"/>
</dbReference>
<reference evidence="2" key="2">
    <citation type="journal article" date="2017" name="Nat. Plants">
        <title>The Aegilops tauschii genome reveals multiple impacts of transposons.</title>
        <authorList>
            <person name="Zhao G."/>
            <person name="Zou C."/>
            <person name="Li K."/>
            <person name="Wang K."/>
            <person name="Li T."/>
            <person name="Gao L."/>
            <person name="Zhang X."/>
            <person name="Wang H."/>
            <person name="Yang Z."/>
            <person name="Liu X."/>
            <person name="Jiang W."/>
            <person name="Mao L."/>
            <person name="Kong X."/>
            <person name="Jiao Y."/>
            <person name="Jia J."/>
        </authorList>
    </citation>
    <scope>NUCLEOTIDE SEQUENCE [LARGE SCALE GENOMIC DNA]</scope>
    <source>
        <strain evidence="2">cv. AL8/78</strain>
    </source>
</reference>
<dbReference type="EnsemblPlants" id="AET6Gv20747700.6">
    <property type="protein sequence ID" value="AET6Gv20747700.6"/>
    <property type="gene ID" value="AET6Gv20747700"/>
</dbReference>
<keyword evidence="2" id="KW-1185">Reference proteome</keyword>
<reference evidence="2" key="1">
    <citation type="journal article" date="2014" name="Science">
        <title>Ancient hybridizations among the ancestral genomes of bread wheat.</title>
        <authorList>
            <consortium name="International Wheat Genome Sequencing Consortium,"/>
            <person name="Marcussen T."/>
            <person name="Sandve S.R."/>
            <person name="Heier L."/>
            <person name="Spannagl M."/>
            <person name="Pfeifer M."/>
            <person name="Jakobsen K.S."/>
            <person name="Wulff B.B."/>
            <person name="Steuernagel B."/>
            <person name="Mayer K.F."/>
            <person name="Olsen O.A."/>
        </authorList>
    </citation>
    <scope>NUCLEOTIDE SEQUENCE [LARGE SCALE GENOMIC DNA]</scope>
    <source>
        <strain evidence="2">cv. AL8/78</strain>
    </source>
</reference>
<accession>A0A453PIM7</accession>